<dbReference type="Pfam" id="PF08241">
    <property type="entry name" value="Methyltransf_11"/>
    <property type="match status" value="1"/>
</dbReference>
<name>A0A4Q0T1H2_9BACT</name>
<protein>
    <recommendedName>
        <fullName evidence="2">Methyltransferase type 11 domain-containing protein</fullName>
    </recommendedName>
</protein>
<feature type="domain" description="Methyltransferase type 11" evidence="2">
    <location>
        <begin position="94"/>
        <end position="202"/>
    </location>
</feature>
<feature type="transmembrane region" description="Helical" evidence="1">
    <location>
        <begin position="21"/>
        <end position="40"/>
    </location>
</feature>
<dbReference type="OrthoDB" id="43862at2"/>
<gene>
    <name evidence="3" type="ORF">GRAN_4380</name>
</gene>
<evidence type="ECO:0000313" key="3">
    <source>
        <dbReference type="EMBL" id="RXH55276.1"/>
    </source>
</evidence>
<keyword evidence="4" id="KW-1185">Reference proteome</keyword>
<evidence type="ECO:0000259" key="2">
    <source>
        <dbReference type="Pfam" id="PF08241"/>
    </source>
</evidence>
<reference evidence="3 4" key="1">
    <citation type="submission" date="2018-11" db="EMBL/GenBank/DDBJ databases">
        <authorList>
            <person name="Mardanov A.V."/>
            <person name="Ravin N.V."/>
            <person name="Dedysh S.N."/>
        </authorList>
    </citation>
    <scope>NUCLEOTIDE SEQUENCE [LARGE SCALE GENOMIC DNA]</scope>
    <source>
        <strain evidence="3 4">AF10</strain>
    </source>
</reference>
<dbReference type="Gene3D" id="3.40.50.150">
    <property type="entry name" value="Vaccinia Virus protein VP39"/>
    <property type="match status" value="1"/>
</dbReference>
<feature type="transmembrane region" description="Helical" evidence="1">
    <location>
        <begin position="52"/>
        <end position="70"/>
    </location>
</feature>
<reference evidence="4" key="2">
    <citation type="submission" date="2019-02" db="EMBL/GenBank/DDBJ databases">
        <title>Granulicella sibirica sp. nov., a psychrotolerant acidobacterium isolated from an organic soil layer in forested tundra, West Siberia.</title>
        <authorList>
            <person name="Oshkin I.Y."/>
            <person name="Kulichevskaya I.S."/>
            <person name="Rijpstra W.I.C."/>
            <person name="Sinninghe Damste J.S."/>
            <person name="Rakitin A.L."/>
            <person name="Ravin N.V."/>
            <person name="Dedysh S.N."/>
        </authorList>
    </citation>
    <scope>NUCLEOTIDE SEQUENCE [LARGE SCALE GENOMIC DNA]</scope>
    <source>
        <strain evidence="4">AF10</strain>
    </source>
</reference>
<dbReference type="Proteomes" id="UP000289437">
    <property type="component" value="Unassembled WGS sequence"/>
</dbReference>
<accession>A0A4Q0T1H2</accession>
<dbReference type="PANTHER" id="PTHR45277:SF1">
    <property type="entry name" value="EXPRESSED PROTEIN"/>
    <property type="match status" value="1"/>
</dbReference>
<evidence type="ECO:0000256" key="1">
    <source>
        <dbReference type="SAM" id="Phobius"/>
    </source>
</evidence>
<comment type="caution">
    <text evidence="3">The sequence shown here is derived from an EMBL/GenBank/DDBJ whole genome shotgun (WGS) entry which is preliminary data.</text>
</comment>
<proteinExistence type="predicted"/>
<keyword evidence="1" id="KW-0472">Membrane</keyword>
<dbReference type="InterPro" id="IPR029063">
    <property type="entry name" value="SAM-dependent_MTases_sf"/>
</dbReference>
<dbReference type="GO" id="GO:0008757">
    <property type="term" value="F:S-adenosylmethionine-dependent methyltransferase activity"/>
    <property type="evidence" value="ECO:0007669"/>
    <property type="project" value="InterPro"/>
</dbReference>
<dbReference type="PANTHER" id="PTHR45277">
    <property type="entry name" value="EXPRESSED PROTEIN"/>
    <property type="match status" value="1"/>
</dbReference>
<dbReference type="RefSeq" id="WP_128914925.1">
    <property type="nucleotide sequence ID" value="NZ_RDSM01000003.1"/>
</dbReference>
<dbReference type="EMBL" id="RDSM01000003">
    <property type="protein sequence ID" value="RXH55276.1"/>
    <property type="molecule type" value="Genomic_DNA"/>
</dbReference>
<organism evidence="3 4">
    <name type="scientific">Granulicella sibirica</name>
    <dbReference type="NCBI Taxonomy" id="2479048"/>
    <lineage>
        <taxon>Bacteria</taxon>
        <taxon>Pseudomonadati</taxon>
        <taxon>Acidobacteriota</taxon>
        <taxon>Terriglobia</taxon>
        <taxon>Terriglobales</taxon>
        <taxon>Acidobacteriaceae</taxon>
        <taxon>Granulicella</taxon>
    </lineage>
</organism>
<dbReference type="SUPFAM" id="SSF53335">
    <property type="entry name" value="S-adenosyl-L-methionine-dependent methyltransferases"/>
    <property type="match status" value="1"/>
</dbReference>
<evidence type="ECO:0000313" key="4">
    <source>
        <dbReference type="Proteomes" id="UP000289437"/>
    </source>
</evidence>
<keyword evidence="1" id="KW-0812">Transmembrane</keyword>
<sequence>MAKPITRPDYGIDAPAVMRNLFLAGVVFLLLAIFLPRTVHLAPNVALNSPSLFWPAGFLIGEGLLFLLYVKVGKFRHRDFMLSLHNWRGDEQVLDVGCGRGLLLAGAAKRIPDGHATGIDVWSNVDMGGNSPEATTHNLQLEGVTSRATLISIPAQQMPFPDATFDVVVSNLCLHNIYDRATRTVALRQIVRVLKPGGTALISDYKRTGEYAEAFRLLGLEVTTKHGSLVTTFPPLTVVIARKPR</sequence>
<dbReference type="InterPro" id="IPR013216">
    <property type="entry name" value="Methyltransf_11"/>
</dbReference>
<dbReference type="AlphaFoldDB" id="A0A4Q0T1H2"/>
<keyword evidence="1" id="KW-1133">Transmembrane helix</keyword>
<dbReference type="CDD" id="cd02440">
    <property type="entry name" value="AdoMet_MTases"/>
    <property type="match status" value="1"/>
</dbReference>